<keyword evidence="3" id="KW-1185">Reference proteome</keyword>
<dbReference type="EMBL" id="BPLR01009861">
    <property type="protein sequence ID" value="GIY35130.1"/>
    <property type="molecule type" value="Genomic_DNA"/>
</dbReference>
<comment type="caution">
    <text evidence="2">The sequence shown here is derived from an EMBL/GenBank/DDBJ whole genome shotgun (WGS) entry which is preliminary data.</text>
</comment>
<proteinExistence type="predicted"/>
<gene>
    <name evidence="2" type="ORF">CEXT_210381</name>
</gene>
<name>A0AAV4SM23_CAEEX</name>
<organism evidence="2 3">
    <name type="scientific">Caerostris extrusa</name>
    <name type="common">Bark spider</name>
    <name type="synonym">Caerostris bankana</name>
    <dbReference type="NCBI Taxonomy" id="172846"/>
    <lineage>
        <taxon>Eukaryota</taxon>
        <taxon>Metazoa</taxon>
        <taxon>Ecdysozoa</taxon>
        <taxon>Arthropoda</taxon>
        <taxon>Chelicerata</taxon>
        <taxon>Arachnida</taxon>
        <taxon>Araneae</taxon>
        <taxon>Araneomorphae</taxon>
        <taxon>Entelegynae</taxon>
        <taxon>Araneoidea</taxon>
        <taxon>Araneidae</taxon>
        <taxon>Caerostris</taxon>
    </lineage>
</organism>
<dbReference type="AlphaFoldDB" id="A0AAV4SM23"/>
<evidence type="ECO:0000256" key="1">
    <source>
        <dbReference type="SAM" id="MobiDB-lite"/>
    </source>
</evidence>
<evidence type="ECO:0000313" key="3">
    <source>
        <dbReference type="Proteomes" id="UP001054945"/>
    </source>
</evidence>
<feature type="region of interest" description="Disordered" evidence="1">
    <location>
        <begin position="55"/>
        <end position="82"/>
    </location>
</feature>
<sequence>MYPSSIFITWPTKDLPLSQSPTSNPDRWPVSYTANNQTRVFGFHHCRSVRDSLPPHSIVPLPPEHEDQGGAHGSHLTRPKRRTASFVDPVDYSNPLCIQRIKHWGFVKATFVKDQEILF</sequence>
<protein>
    <submittedName>
        <fullName evidence="2">Uncharacterized protein</fullName>
    </submittedName>
</protein>
<evidence type="ECO:0000313" key="2">
    <source>
        <dbReference type="EMBL" id="GIY35130.1"/>
    </source>
</evidence>
<dbReference type="Proteomes" id="UP001054945">
    <property type="component" value="Unassembled WGS sequence"/>
</dbReference>
<reference evidence="2 3" key="1">
    <citation type="submission" date="2021-06" db="EMBL/GenBank/DDBJ databases">
        <title>Caerostris extrusa draft genome.</title>
        <authorList>
            <person name="Kono N."/>
            <person name="Arakawa K."/>
        </authorList>
    </citation>
    <scope>NUCLEOTIDE SEQUENCE [LARGE SCALE GENOMIC DNA]</scope>
</reference>
<accession>A0AAV4SM23</accession>